<evidence type="ECO:0000256" key="9">
    <source>
        <dbReference type="ARBA" id="ARBA00047630"/>
    </source>
</evidence>
<dbReference type="PROSITE" id="PS00595">
    <property type="entry name" value="AA_TRANSFER_CLASS_5"/>
    <property type="match status" value="1"/>
</dbReference>
<dbReference type="OrthoDB" id="9809412at2"/>
<dbReference type="GO" id="GO:0006564">
    <property type="term" value="P:L-serine biosynthetic process"/>
    <property type="evidence" value="ECO:0007669"/>
    <property type="project" value="UniProtKB-UniRule"/>
</dbReference>
<dbReference type="PIRSF" id="PIRSF000525">
    <property type="entry name" value="SerC"/>
    <property type="match status" value="1"/>
</dbReference>
<keyword evidence="8 11" id="KW-0718">Serine biosynthesis</keyword>
<evidence type="ECO:0000313" key="14">
    <source>
        <dbReference type="Proteomes" id="UP000001505"/>
    </source>
</evidence>
<evidence type="ECO:0000256" key="5">
    <source>
        <dbReference type="ARBA" id="ARBA00022679"/>
    </source>
</evidence>
<name>D6YRW9_WADCW</name>
<evidence type="ECO:0000256" key="8">
    <source>
        <dbReference type="ARBA" id="ARBA00023299"/>
    </source>
</evidence>
<dbReference type="eggNOG" id="COG1932">
    <property type="taxonomic scope" value="Bacteria"/>
</dbReference>
<dbReference type="HOGENOM" id="CLU_034866_0_2_0"/>
<keyword evidence="3 11" id="KW-0032">Aminotransferase</keyword>
<dbReference type="EC" id="2.6.1.52" evidence="11"/>
<dbReference type="UniPathway" id="UPA00135">
    <property type="reaction ID" value="UER00197"/>
</dbReference>
<dbReference type="HAMAP" id="MF_00160">
    <property type="entry name" value="SerC_aminotrans_5"/>
    <property type="match status" value="1"/>
</dbReference>
<comment type="similarity">
    <text evidence="2 11">Belongs to the class-V pyridoxal-phosphate-dependent aminotransferase family. SerC subfamily.</text>
</comment>
<keyword evidence="11" id="KW-0963">Cytoplasm</keyword>
<comment type="subcellular location">
    <subcellularLocation>
        <location evidence="11">Cytoplasm</location>
    </subcellularLocation>
</comment>
<dbReference type="Gene3D" id="3.90.1150.10">
    <property type="entry name" value="Aspartate Aminotransferase, domain 1"/>
    <property type="match status" value="1"/>
</dbReference>
<feature type="binding site" evidence="11">
    <location>
        <position position="43"/>
    </location>
    <ligand>
        <name>L-glutamate</name>
        <dbReference type="ChEBI" id="CHEBI:29985"/>
    </ligand>
</feature>
<dbReference type="InterPro" id="IPR022278">
    <property type="entry name" value="Pser_aminoTfrase"/>
</dbReference>
<evidence type="ECO:0000259" key="12">
    <source>
        <dbReference type="Pfam" id="PF00266"/>
    </source>
</evidence>
<feature type="binding site" evidence="11">
    <location>
        <position position="153"/>
    </location>
    <ligand>
        <name>pyridoxal 5'-phosphate</name>
        <dbReference type="ChEBI" id="CHEBI:597326"/>
    </ligand>
</feature>
<gene>
    <name evidence="11 13" type="primary">serC</name>
    <name evidence="13" type="ordered locus">wcw_1465</name>
</gene>
<evidence type="ECO:0000256" key="10">
    <source>
        <dbReference type="ARBA" id="ARBA00049007"/>
    </source>
</evidence>
<evidence type="ECO:0000256" key="6">
    <source>
        <dbReference type="ARBA" id="ARBA00022898"/>
    </source>
</evidence>
<dbReference type="InterPro" id="IPR015422">
    <property type="entry name" value="PyrdxlP-dep_Trfase_small"/>
</dbReference>
<feature type="binding site" evidence="11">
    <location>
        <position position="196"/>
    </location>
    <ligand>
        <name>pyridoxal 5'-phosphate</name>
        <dbReference type="ChEBI" id="CHEBI:597326"/>
    </ligand>
</feature>
<comment type="caution">
    <text evidence="11">Lacks conserved residue(s) required for the propagation of feature annotation.</text>
</comment>
<comment type="function">
    <text evidence="11">Catalyzes the reversible conversion of 3-phosphohydroxypyruvate to phosphoserine and of 3-hydroxy-2-oxo-4-phosphonooxybutanoate to phosphohydroxythreonine.</text>
</comment>
<comment type="pathway">
    <text evidence="11">Cofactor biosynthesis; pyridoxine 5'-phosphate biosynthesis; pyridoxine 5'-phosphate from D-erythrose 4-phosphate: step 3/5.</text>
</comment>
<dbReference type="Gene3D" id="3.40.640.10">
    <property type="entry name" value="Type I PLP-dependent aspartate aminotransferase-like (Major domain)"/>
    <property type="match status" value="1"/>
</dbReference>
<feature type="binding site" evidence="11">
    <location>
        <position position="103"/>
    </location>
    <ligand>
        <name>pyridoxal 5'-phosphate</name>
        <dbReference type="ChEBI" id="CHEBI:597326"/>
    </ligand>
</feature>
<keyword evidence="4 11" id="KW-0028">Amino-acid biosynthesis</keyword>
<dbReference type="InterPro" id="IPR015421">
    <property type="entry name" value="PyrdxlP-dep_Trfase_major"/>
</dbReference>
<dbReference type="InterPro" id="IPR000192">
    <property type="entry name" value="Aminotrans_V_dom"/>
</dbReference>
<feature type="binding site" evidence="11">
    <location>
        <position position="173"/>
    </location>
    <ligand>
        <name>pyridoxal 5'-phosphate</name>
        <dbReference type="ChEBI" id="CHEBI:597326"/>
    </ligand>
</feature>
<dbReference type="InterPro" id="IPR015424">
    <property type="entry name" value="PyrdxlP-dep_Trfase"/>
</dbReference>
<proteinExistence type="inferred from homology"/>
<feature type="domain" description="Aminotransferase class V" evidence="12">
    <location>
        <begin position="5"/>
        <end position="348"/>
    </location>
</feature>
<evidence type="ECO:0000256" key="2">
    <source>
        <dbReference type="ARBA" id="ARBA00006904"/>
    </source>
</evidence>
<evidence type="ECO:0000256" key="3">
    <source>
        <dbReference type="ARBA" id="ARBA00022576"/>
    </source>
</evidence>
<dbReference type="Proteomes" id="UP000001505">
    <property type="component" value="Chromosome"/>
</dbReference>
<evidence type="ECO:0000256" key="7">
    <source>
        <dbReference type="ARBA" id="ARBA00023096"/>
    </source>
</evidence>
<feature type="modified residue" description="N6-(pyridoxal phosphate)lysine" evidence="11">
    <location>
        <position position="197"/>
    </location>
</feature>
<protein>
    <recommendedName>
        <fullName evidence="11">Phosphoserine aminotransferase</fullName>
        <ecNumber evidence="11">2.6.1.52</ecNumber>
    </recommendedName>
    <alternativeName>
        <fullName evidence="11">Phosphohydroxythreonine aminotransferase</fullName>
        <shortName evidence="11">PSAT</shortName>
    </alternativeName>
</protein>
<dbReference type="STRING" id="716544.wcw_1465"/>
<sequence>MDKKMYNFSAGPGALPDTVLQEAHRQLLNYQSSGLSILEMGHRTQLFEDIYAEARDLIRKLLKIPDTFEVLLLQGGATLQFSMAPLNLAIEGKVVDVLHTGYWSGKAIADIKRVSPVRIVASSEDSGHCLIPKVSQDNFNPDAPYVYLTSNNTIYGTQWHTFPDTGNVPIVADMTSDIFSKPLDFSKFGVIFASAQKNVGIAGVTLVIVRRDLAERCPEHVGTLLQYRTHLNRNTVYNTAPVFGIYMMLLVLRWMKEKGGVEGLMKINAEKAKRVYAAVDRHEIYLSRVNPEDRSEMNACFFIQGGLEQKFVEEALKRKIIGIKGHSEAGGIRVSLYNPVALEAVDALEELMEDFALCYSSFVVQ</sequence>
<dbReference type="SUPFAM" id="SSF53383">
    <property type="entry name" value="PLP-dependent transferases"/>
    <property type="match status" value="1"/>
</dbReference>
<dbReference type="Pfam" id="PF00266">
    <property type="entry name" value="Aminotran_5"/>
    <property type="match status" value="1"/>
</dbReference>
<keyword evidence="6 11" id="KW-0663">Pyridoxal phosphate</keyword>
<feature type="binding site" evidence="11">
    <location>
        <begin position="77"/>
        <end position="78"/>
    </location>
    <ligand>
        <name>pyridoxal 5'-phosphate</name>
        <dbReference type="ChEBI" id="CHEBI:597326"/>
    </ligand>
</feature>
<comment type="pathway">
    <text evidence="1 11">Amino-acid biosynthesis; L-serine biosynthesis; L-serine from 3-phospho-D-glycerate: step 2/3.</text>
</comment>
<evidence type="ECO:0000313" key="13">
    <source>
        <dbReference type="EMBL" id="ADI38814.1"/>
    </source>
</evidence>
<dbReference type="EMBL" id="CP001928">
    <property type="protein sequence ID" value="ADI38814.1"/>
    <property type="molecule type" value="Genomic_DNA"/>
</dbReference>
<dbReference type="PANTHER" id="PTHR43247:SF1">
    <property type="entry name" value="PHOSPHOSERINE AMINOTRANSFERASE"/>
    <property type="match status" value="1"/>
</dbReference>
<keyword evidence="7 11" id="KW-0664">Pyridoxine biosynthesis</keyword>
<comment type="subunit">
    <text evidence="11">Homodimer.</text>
</comment>
<dbReference type="PANTHER" id="PTHR43247">
    <property type="entry name" value="PHOSPHOSERINE AMINOTRANSFERASE"/>
    <property type="match status" value="1"/>
</dbReference>
<dbReference type="AlphaFoldDB" id="D6YRW9"/>
<dbReference type="FunFam" id="3.40.640.10:FF:000010">
    <property type="entry name" value="Phosphoserine aminotransferase"/>
    <property type="match status" value="1"/>
</dbReference>
<dbReference type="InterPro" id="IPR020578">
    <property type="entry name" value="Aminotrans_V_PyrdxlP_BS"/>
</dbReference>
<evidence type="ECO:0000256" key="11">
    <source>
        <dbReference type="HAMAP-Rule" id="MF_00160"/>
    </source>
</evidence>
<evidence type="ECO:0000256" key="1">
    <source>
        <dbReference type="ARBA" id="ARBA00005099"/>
    </source>
</evidence>
<dbReference type="GO" id="GO:0008615">
    <property type="term" value="P:pyridoxine biosynthetic process"/>
    <property type="evidence" value="ECO:0007669"/>
    <property type="project" value="UniProtKB-UniRule"/>
</dbReference>
<keyword evidence="14" id="KW-1185">Reference proteome</keyword>
<comment type="catalytic activity">
    <reaction evidence="10 11">
        <text>O-phospho-L-serine + 2-oxoglutarate = 3-phosphooxypyruvate + L-glutamate</text>
        <dbReference type="Rhea" id="RHEA:14329"/>
        <dbReference type="ChEBI" id="CHEBI:16810"/>
        <dbReference type="ChEBI" id="CHEBI:18110"/>
        <dbReference type="ChEBI" id="CHEBI:29985"/>
        <dbReference type="ChEBI" id="CHEBI:57524"/>
        <dbReference type="EC" id="2.6.1.52"/>
    </reaction>
</comment>
<keyword evidence="5 11" id="KW-0808">Transferase</keyword>
<organism evidence="13 14">
    <name type="scientific">Waddlia chondrophila (strain ATCC VR-1470 / WSU 86-1044)</name>
    <dbReference type="NCBI Taxonomy" id="716544"/>
    <lineage>
        <taxon>Bacteria</taxon>
        <taxon>Pseudomonadati</taxon>
        <taxon>Chlamydiota</taxon>
        <taxon>Chlamydiia</taxon>
        <taxon>Parachlamydiales</taxon>
        <taxon>Waddliaceae</taxon>
        <taxon>Waddlia</taxon>
    </lineage>
</organism>
<comment type="cofactor">
    <cofactor evidence="11">
        <name>pyridoxal 5'-phosphate</name>
        <dbReference type="ChEBI" id="CHEBI:597326"/>
    </cofactor>
    <text evidence="11">Binds 1 pyridoxal phosphate per subunit.</text>
</comment>
<dbReference type="KEGG" id="wch:wcw_1465"/>
<dbReference type="GO" id="GO:0030170">
    <property type="term" value="F:pyridoxal phosphate binding"/>
    <property type="evidence" value="ECO:0007669"/>
    <property type="project" value="UniProtKB-UniRule"/>
</dbReference>
<reference evidence="13 14" key="1">
    <citation type="journal article" date="2010" name="PLoS ONE">
        <title>The Waddlia genome: a window into chlamydial biology.</title>
        <authorList>
            <person name="Bertelli C."/>
            <person name="Collyn F."/>
            <person name="Croxatto A."/>
            <person name="Ruckert C."/>
            <person name="Polkinghorne A."/>
            <person name="Kebbi-Beghdadi C."/>
            <person name="Goesmann A."/>
            <person name="Vaughan L."/>
            <person name="Greub G."/>
        </authorList>
    </citation>
    <scope>NUCLEOTIDE SEQUENCE [LARGE SCALE GENOMIC DNA]</scope>
    <source>
        <strain evidence="14">ATCC VR-1470 / WSU 86-1044</strain>
    </source>
</reference>
<evidence type="ECO:0000256" key="4">
    <source>
        <dbReference type="ARBA" id="ARBA00022605"/>
    </source>
</evidence>
<accession>D6YRW9</accession>
<comment type="catalytic activity">
    <reaction evidence="9 11">
        <text>4-(phosphooxy)-L-threonine + 2-oxoglutarate = (R)-3-hydroxy-2-oxo-4-phosphooxybutanoate + L-glutamate</text>
        <dbReference type="Rhea" id="RHEA:16573"/>
        <dbReference type="ChEBI" id="CHEBI:16810"/>
        <dbReference type="ChEBI" id="CHEBI:29985"/>
        <dbReference type="ChEBI" id="CHEBI:58452"/>
        <dbReference type="ChEBI" id="CHEBI:58538"/>
        <dbReference type="EC" id="2.6.1.52"/>
    </reaction>
</comment>
<dbReference type="GO" id="GO:0005737">
    <property type="term" value="C:cytoplasm"/>
    <property type="evidence" value="ECO:0007669"/>
    <property type="project" value="UniProtKB-SubCell"/>
</dbReference>
<feature type="binding site" evidence="11">
    <location>
        <begin position="238"/>
        <end position="239"/>
    </location>
    <ligand>
        <name>pyridoxal 5'-phosphate</name>
        <dbReference type="ChEBI" id="CHEBI:597326"/>
    </ligand>
</feature>
<dbReference type="NCBIfam" id="NF003764">
    <property type="entry name" value="PRK05355.1"/>
    <property type="match status" value="1"/>
</dbReference>
<dbReference type="UniPathway" id="UPA00244">
    <property type="reaction ID" value="UER00311"/>
</dbReference>
<dbReference type="GO" id="GO:0004648">
    <property type="term" value="F:O-phospho-L-serine:2-oxoglutarate aminotransferase activity"/>
    <property type="evidence" value="ECO:0007669"/>
    <property type="project" value="UniProtKB-UniRule"/>
</dbReference>